<name>A0A8J2YUS4_9PROT</name>
<keyword evidence="13" id="KW-1185">Reference proteome</keyword>
<dbReference type="InterPro" id="IPR024744">
    <property type="entry name" value="CSS-motif_dom"/>
</dbReference>
<evidence type="ECO:0000256" key="4">
    <source>
        <dbReference type="ARBA" id="ARBA00022636"/>
    </source>
</evidence>
<dbReference type="InterPro" id="IPR050706">
    <property type="entry name" value="Cyclic-di-GMP_PDE-like"/>
</dbReference>
<keyword evidence="8 10" id="KW-0472">Membrane</keyword>
<accession>A0A8J2YUS4</accession>
<feature type="transmembrane region" description="Helical" evidence="10">
    <location>
        <begin position="12"/>
        <end position="31"/>
    </location>
</feature>
<sequence length="529" mass="58225">MLKPSLMRSPEGLIVLLAALLPLVVIAGLCWRTANLELERQLDAAADTAVADADRLIGDIVTGLHEREGLVGTDCTPATIEQLDHLTYESPLVRSAGLFDGKGQLYCTSRGAFRADISTAAGSTRRGGLVMRVGRAIVTNRTSLIVQLRRDDEAGIGAVADLALFDQLATPLSFEGAGAVSVVLGEATPLRTAGRPIESMAKHPFCVSRRSHKFDVAATVTVPRAMVWSLFRRELALFGAAGVMLSAMLAWLALRGIANRQSLTRGLRAALRRRQFEVHYHPVIDIQNDRCVGAEALIRWRHPDRGLIRPDLFIPVAEETGLIIPITRWLMNRVRDDFEGVDLPRDFHIAINLAPVQFKDRTIVDDIRAIFSGRNLSPAMLVLEATERFPIDDAGRKVIDALRTMGPGIALDDFGTGHSGLAYLQKFHGDYLKIDKTFVQTIGTDAVTRTVVDSIINLARELDMEIIAEGVETVTQLKYLRQRGVPYAQGFLFAQPLPFAEFENFRRTHPSPCAHHLKAEEAPREEVPA</sequence>
<dbReference type="GO" id="GO:0005886">
    <property type="term" value="C:plasma membrane"/>
    <property type="evidence" value="ECO:0007669"/>
    <property type="project" value="UniProtKB-SubCell"/>
</dbReference>
<feature type="transmembrane region" description="Helical" evidence="10">
    <location>
        <begin position="235"/>
        <end position="254"/>
    </location>
</feature>
<evidence type="ECO:0000256" key="9">
    <source>
        <dbReference type="ARBA" id="ARBA00034290"/>
    </source>
</evidence>
<comment type="caution">
    <text evidence="12">The sequence shown here is derived from an EMBL/GenBank/DDBJ whole genome shotgun (WGS) entry which is preliminary data.</text>
</comment>
<dbReference type="Proteomes" id="UP000646365">
    <property type="component" value="Unassembled WGS sequence"/>
</dbReference>
<feature type="domain" description="EAL" evidence="11">
    <location>
        <begin position="260"/>
        <end position="510"/>
    </location>
</feature>
<evidence type="ECO:0000256" key="2">
    <source>
        <dbReference type="ARBA" id="ARBA00012282"/>
    </source>
</evidence>
<dbReference type="AlphaFoldDB" id="A0A8J2YUS4"/>
<dbReference type="Gene3D" id="3.20.20.450">
    <property type="entry name" value="EAL domain"/>
    <property type="match status" value="1"/>
</dbReference>
<keyword evidence="3" id="KW-1003">Cell membrane</keyword>
<evidence type="ECO:0000256" key="7">
    <source>
        <dbReference type="ARBA" id="ARBA00022989"/>
    </source>
</evidence>
<protein>
    <recommendedName>
        <fullName evidence="2">cyclic-guanylate-specific phosphodiesterase</fullName>
        <ecNumber evidence="2">3.1.4.52</ecNumber>
    </recommendedName>
</protein>
<dbReference type="PROSITE" id="PS50883">
    <property type="entry name" value="EAL"/>
    <property type="match status" value="1"/>
</dbReference>
<evidence type="ECO:0000256" key="3">
    <source>
        <dbReference type="ARBA" id="ARBA00022475"/>
    </source>
</evidence>
<proteinExistence type="predicted"/>
<dbReference type="EMBL" id="BMJQ01000008">
    <property type="protein sequence ID" value="GGF24095.1"/>
    <property type="molecule type" value="Genomic_DNA"/>
</dbReference>
<keyword evidence="4" id="KW-0973">c-di-GMP</keyword>
<dbReference type="SUPFAM" id="SSF141868">
    <property type="entry name" value="EAL domain-like"/>
    <property type="match status" value="1"/>
</dbReference>
<dbReference type="CDD" id="cd01948">
    <property type="entry name" value="EAL"/>
    <property type="match status" value="1"/>
</dbReference>
<gene>
    <name evidence="12" type="ORF">GCM10011611_32730</name>
</gene>
<reference evidence="12" key="2">
    <citation type="submission" date="2020-09" db="EMBL/GenBank/DDBJ databases">
        <authorList>
            <person name="Sun Q."/>
            <person name="Zhou Y."/>
        </authorList>
    </citation>
    <scope>NUCLEOTIDE SEQUENCE</scope>
    <source>
        <strain evidence="12">CGMCC 1.15725</strain>
    </source>
</reference>
<reference evidence="12" key="1">
    <citation type="journal article" date="2014" name="Int. J. Syst. Evol. Microbiol.">
        <title>Complete genome sequence of Corynebacterium casei LMG S-19264T (=DSM 44701T), isolated from a smear-ripened cheese.</title>
        <authorList>
            <consortium name="US DOE Joint Genome Institute (JGI-PGF)"/>
            <person name="Walter F."/>
            <person name="Albersmeier A."/>
            <person name="Kalinowski J."/>
            <person name="Ruckert C."/>
        </authorList>
    </citation>
    <scope>NUCLEOTIDE SEQUENCE</scope>
    <source>
        <strain evidence="12">CGMCC 1.15725</strain>
    </source>
</reference>
<evidence type="ECO:0000256" key="5">
    <source>
        <dbReference type="ARBA" id="ARBA00022692"/>
    </source>
</evidence>
<comment type="subcellular location">
    <subcellularLocation>
        <location evidence="1">Cell membrane</location>
        <topology evidence="1">Multi-pass membrane protein</topology>
    </subcellularLocation>
</comment>
<dbReference type="Pfam" id="PF00563">
    <property type="entry name" value="EAL"/>
    <property type="match status" value="1"/>
</dbReference>
<evidence type="ECO:0000256" key="8">
    <source>
        <dbReference type="ARBA" id="ARBA00023136"/>
    </source>
</evidence>
<dbReference type="PANTHER" id="PTHR33121">
    <property type="entry name" value="CYCLIC DI-GMP PHOSPHODIESTERASE PDEF"/>
    <property type="match status" value="1"/>
</dbReference>
<dbReference type="EC" id="3.1.4.52" evidence="2"/>
<dbReference type="InterPro" id="IPR035919">
    <property type="entry name" value="EAL_sf"/>
</dbReference>
<dbReference type="SMART" id="SM00052">
    <property type="entry name" value="EAL"/>
    <property type="match status" value="1"/>
</dbReference>
<comment type="catalytic activity">
    <reaction evidence="9">
        <text>3',3'-c-di-GMP + H2O = 5'-phosphoguanylyl(3'-&gt;5')guanosine + H(+)</text>
        <dbReference type="Rhea" id="RHEA:24902"/>
        <dbReference type="ChEBI" id="CHEBI:15377"/>
        <dbReference type="ChEBI" id="CHEBI:15378"/>
        <dbReference type="ChEBI" id="CHEBI:58754"/>
        <dbReference type="ChEBI" id="CHEBI:58805"/>
        <dbReference type="EC" id="3.1.4.52"/>
    </reaction>
</comment>
<evidence type="ECO:0000256" key="10">
    <source>
        <dbReference type="SAM" id="Phobius"/>
    </source>
</evidence>
<keyword evidence="5 10" id="KW-0812">Transmembrane</keyword>
<dbReference type="GO" id="GO:0071111">
    <property type="term" value="F:cyclic-guanylate-specific phosphodiesterase activity"/>
    <property type="evidence" value="ECO:0007669"/>
    <property type="project" value="UniProtKB-EC"/>
</dbReference>
<dbReference type="InterPro" id="IPR001633">
    <property type="entry name" value="EAL_dom"/>
</dbReference>
<keyword evidence="6" id="KW-0378">Hydrolase</keyword>
<evidence type="ECO:0000256" key="1">
    <source>
        <dbReference type="ARBA" id="ARBA00004651"/>
    </source>
</evidence>
<dbReference type="PANTHER" id="PTHR33121:SF79">
    <property type="entry name" value="CYCLIC DI-GMP PHOSPHODIESTERASE PDED-RELATED"/>
    <property type="match status" value="1"/>
</dbReference>
<evidence type="ECO:0000313" key="13">
    <source>
        <dbReference type="Proteomes" id="UP000646365"/>
    </source>
</evidence>
<dbReference type="RefSeq" id="WP_189047648.1">
    <property type="nucleotide sequence ID" value="NZ_BMJQ01000008.1"/>
</dbReference>
<dbReference type="Pfam" id="PF12792">
    <property type="entry name" value="CSS-motif"/>
    <property type="match status" value="1"/>
</dbReference>
<evidence type="ECO:0000256" key="6">
    <source>
        <dbReference type="ARBA" id="ARBA00022801"/>
    </source>
</evidence>
<organism evidence="12 13">
    <name type="scientific">Aliidongia dinghuensis</name>
    <dbReference type="NCBI Taxonomy" id="1867774"/>
    <lineage>
        <taxon>Bacteria</taxon>
        <taxon>Pseudomonadati</taxon>
        <taxon>Pseudomonadota</taxon>
        <taxon>Alphaproteobacteria</taxon>
        <taxon>Rhodospirillales</taxon>
        <taxon>Dongiaceae</taxon>
        <taxon>Aliidongia</taxon>
    </lineage>
</organism>
<keyword evidence="7 10" id="KW-1133">Transmembrane helix</keyword>
<evidence type="ECO:0000313" key="12">
    <source>
        <dbReference type="EMBL" id="GGF24095.1"/>
    </source>
</evidence>
<evidence type="ECO:0000259" key="11">
    <source>
        <dbReference type="PROSITE" id="PS50883"/>
    </source>
</evidence>